<dbReference type="RefSeq" id="WP_133158248.1">
    <property type="nucleotide sequence ID" value="NZ_CP037868.1"/>
</dbReference>
<evidence type="ECO:0008006" key="4">
    <source>
        <dbReference type="Google" id="ProtNLM"/>
    </source>
</evidence>
<dbReference type="AlphaFoldDB" id="A0A4P6X6N9"/>
<protein>
    <recommendedName>
        <fullName evidence="4">Lipoprotein</fullName>
    </recommendedName>
</protein>
<organism evidence="2 3">
    <name type="scientific">Hydrogenophaga pseudoflava</name>
    <name type="common">Pseudomonas carboxydoflava</name>
    <dbReference type="NCBI Taxonomy" id="47421"/>
    <lineage>
        <taxon>Bacteria</taxon>
        <taxon>Pseudomonadati</taxon>
        <taxon>Pseudomonadota</taxon>
        <taxon>Betaproteobacteria</taxon>
        <taxon>Burkholderiales</taxon>
        <taxon>Comamonadaceae</taxon>
        <taxon>Hydrogenophaga</taxon>
    </lineage>
</organism>
<feature type="signal peptide" evidence="1">
    <location>
        <begin position="1"/>
        <end position="22"/>
    </location>
</feature>
<dbReference type="EMBL" id="CP037868">
    <property type="protein sequence ID" value="QBM30645.1"/>
    <property type="molecule type" value="Genomic_DNA"/>
</dbReference>
<accession>A0A4P6X6N9</accession>
<name>A0A4P6X6N9_HYDPS</name>
<evidence type="ECO:0000256" key="1">
    <source>
        <dbReference type="SAM" id="SignalP"/>
    </source>
</evidence>
<dbReference type="KEGG" id="hpse:HPF_23355"/>
<geneLocation type="plasmid" evidence="2 3">
    <name>pDSM1084</name>
</geneLocation>
<keyword evidence="1" id="KW-0732">Signal</keyword>
<keyword evidence="3" id="KW-1185">Reference proteome</keyword>
<proteinExistence type="predicted"/>
<dbReference type="GeneID" id="39465739"/>
<reference evidence="2 3" key="1">
    <citation type="submission" date="2019-03" db="EMBL/GenBank/DDBJ databases">
        <authorList>
            <person name="Sebastian G."/>
            <person name="Baumann P."/>
            <person name="Ruckert C."/>
            <person name="Kalinowski J."/>
            <person name="Nebel B."/>
            <person name="Takors R."/>
            <person name="Blombach B."/>
        </authorList>
    </citation>
    <scope>NUCLEOTIDE SEQUENCE [LARGE SCALE GENOMIC DNA]</scope>
    <source>
        <strain evidence="2 3">DSM 1084</strain>
        <plasmid evidence="2 3">pDSM1084</plasmid>
    </source>
</reference>
<sequence length="66" mass="7230" precursor="true">MKIKRVLVLVLFAPLFGCGQQAADPVVVNKITAPGAPVAIQPCDEECKRVAQHRENQRRKGLDSAF</sequence>
<feature type="chain" id="PRO_5021024197" description="Lipoprotein" evidence="1">
    <location>
        <begin position="23"/>
        <end position="66"/>
    </location>
</feature>
<evidence type="ECO:0000313" key="3">
    <source>
        <dbReference type="Proteomes" id="UP000293912"/>
    </source>
</evidence>
<gene>
    <name evidence="2" type="ORF">HPF_23355</name>
</gene>
<keyword evidence="2" id="KW-0614">Plasmid</keyword>
<dbReference type="Proteomes" id="UP000293912">
    <property type="component" value="Plasmid pDSM1084"/>
</dbReference>
<evidence type="ECO:0000313" key="2">
    <source>
        <dbReference type="EMBL" id="QBM30645.1"/>
    </source>
</evidence>